<proteinExistence type="predicted"/>
<comment type="caution">
    <text evidence="2">The sequence shown here is derived from an EMBL/GenBank/DDBJ whole genome shotgun (WGS) entry which is preliminary data.</text>
</comment>
<dbReference type="Gene3D" id="3.30.1330.230">
    <property type="match status" value="2"/>
</dbReference>
<dbReference type="EMBL" id="JAAHFQ010000796">
    <property type="protein sequence ID" value="NER31366.1"/>
    <property type="molecule type" value="Genomic_DNA"/>
</dbReference>
<evidence type="ECO:0000313" key="2">
    <source>
        <dbReference type="EMBL" id="NER31366.1"/>
    </source>
</evidence>
<dbReference type="InterPro" id="IPR003776">
    <property type="entry name" value="YcaO-like_dom"/>
</dbReference>
<dbReference type="PROSITE" id="PS51664">
    <property type="entry name" value="YCAO"/>
    <property type="match status" value="1"/>
</dbReference>
<protein>
    <submittedName>
        <fullName evidence="2">YcaO-like family protein</fullName>
    </submittedName>
</protein>
<dbReference type="Pfam" id="PF02624">
    <property type="entry name" value="YcaO"/>
    <property type="match status" value="1"/>
</dbReference>
<dbReference type="PANTHER" id="PTHR37809:SF1">
    <property type="entry name" value="RIBOSOMAL PROTEIN S12 METHYLTHIOTRANSFERASE ACCESSORY FACTOR YCAO"/>
    <property type="match status" value="1"/>
</dbReference>
<feature type="domain" description="YcaO" evidence="1">
    <location>
        <begin position="75"/>
        <end position="425"/>
    </location>
</feature>
<organism evidence="2">
    <name type="scientific">Symploca sp. SIO1C4</name>
    <dbReference type="NCBI Taxonomy" id="2607765"/>
    <lineage>
        <taxon>Bacteria</taxon>
        <taxon>Bacillati</taxon>
        <taxon>Cyanobacteriota</taxon>
        <taxon>Cyanophyceae</taxon>
        <taxon>Coleofasciculales</taxon>
        <taxon>Coleofasciculaceae</taxon>
        <taxon>Symploca</taxon>
    </lineage>
</organism>
<sequence length="425" mass="47409">MTFINFRNQAYYSAKRYWHGTHRSAAVGETWERVRSYFKSIGLTRIANITGLDWIGIPVTISYRPNSCSVVTSSGKGITLETAMVSAAMESTELYCAENINLPEINLPYSQLAANYQVIARENLPLCENSLFNIYRSQQWCLGWDIVNQWEVAVPVQAVSMNYHKYWLQYGANLGSFDMNSNGLASGNNFLEALNSALYEVIERDAVSCQLEACLQGQGLPQGYRLPRVCLETIEYPLVLKLLTKLESAKIVPVIFDCTVDTEIPVYRAYIYDPSGHAPSSHGYGAHLDPEVAMVRALSEAAQTRLILISGARDDIYHHYYTALKIKGNGSYEAGNLESNQPTVDARTRKSQATPTFEEDITIVLEKLKQAGLNQVIVFDLTPPDWDISVVRVIVPGLEASFHRGYRPKQRAIAFGAAPKALQTS</sequence>
<gene>
    <name evidence="2" type="ORF">F6J89_28055</name>
</gene>
<dbReference type="AlphaFoldDB" id="A0A6B3NCT3"/>
<evidence type="ECO:0000259" key="1">
    <source>
        <dbReference type="PROSITE" id="PS51664"/>
    </source>
</evidence>
<name>A0A6B3NCT3_9CYAN</name>
<accession>A0A6B3NCT3</accession>
<reference evidence="2" key="1">
    <citation type="submission" date="2019-11" db="EMBL/GenBank/DDBJ databases">
        <title>Genomic insights into an expanded diversity of filamentous marine cyanobacteria reveals the extraordinary biosynthetic potential of Moorea and Okeania.</title>
        <authorList>
            <person name="Ferreira Leao T."/>
            <person name="Wang M."/>
            <person name="Moss N."/>
            <person name="Da Silva R."/>
            <person name="Sanders J."/>
            <person name="Nurk S."/>
            <person name="Gurevich A."/>
            <person name="Humphrey G."/>
            <person name="Reher R."/>
            <person name="Zhu Q."/>
            <person name="Belda-Ferre P."/>
            <person name="Glukhov E."/>
            <person name="Rex R."/>
            <person name="Dorrestein P.C."/>
            <person name="Knight R."/>
            <person name="Pevzner P."/>
            <person name="Gerwick W.H."/>
            <person name="Gerwick L."/>
        </authorList>
    </citation>
    <scope>NUCLEOTIDE SEQUENCE</scope>
    <source>
        <strain evidence="2">SIO1C4</strain>
    </source>
</reference>
<dbReference type="PANTHER" id="PTHR37809">
    <property type="entry name" value="RIBOSOMAL PROTEIN S12 METHYLTHIOTRANSFERASE ACCESSORY FACTOR YCAO"/>
    <property type="match status" value="1"/>
</dbReference>
<dbReference type="NCBIfam" id="TIGR00702">
    <property type="entry name" value="YcaO-type kinase domain"/>
    <property type="match status" value="1"/>
</dbReference>